<comment type="caution">
    <text evidence="10">The sequence shown here is derived from an EMBL/GenBank/DDBJ whole genome shotgun (WGS) entry which is preliminary data.</text>
</comment>
<evidence type="ECO:0008006" key="12">
    <source>
        <dbReference type="Google" id="ProtNLM"/>
    </source>
</evidence>
<dbReference type="EMBL" id="MGAV01000008">
    <property type="protein sequence ID" value="OGK55222.1"/>
    <property type="molecule type" value="Genomic_DNA"/>
</dbReference>
<dbReference type="Pfam" id="PF02880">
    <property type="entry name" value="PGM_PMM_III"/>
    <property type="match status" value="1"/>
</dbReference>
<gene>
    <name evidence="10" type="ORF">A3H78_04255</name>
</gene>
<sequence length="452" mass="50494">MFNLASFRDYDIRGIYGEDFDDLDFFNLGKALGTYFKSGTVSVGHDMRLSSPSLSKNLISGLNEVGINVVFLGMISTEMNYFVSGTFEYDANIMISASHNPPKFNGVKIVMRSVVPLHGGHGFNEIKDIFKNKTFLSSESKGLVSYKNIFNEWIDHILSLINYTDIKGLKVVIDAGNGMGGPSWKEVIKRMDKNDFYPLYLDPDGNFPHHLADPLKDENVLELKKMVVEKEADLGIALDGDADRIFFIDDKGEKLSGTITTALLADLFLKKKAGPILYGLICGNIVPETIQANGGIPIRMPVGHSFFKEKMKETKAEFGGEHSGHLYFSDNFGAESSLLGGLKMLELLSQSKLPLSQLKKKYEKYFQSGELNFKVTDMTGILRTLEEKFGSDCKIDHLDGLTFIHKDYWFNVRISKTEPLVRLNIEASTKQMLSSIKLMITSLIVQQGGILK</sequence>
<dbReference type="InterPro" id="IPR005846">
    <property type="entry name" value="A-D-PHexomutase_a/b/a-III"/>
</dbReference>
<dbReference type="PANTHER" id="PTHR43771">
    <property type="entry name" value="PHOSPHOMANNOMUTASE"/>
    <property type="match status" value="1"/>
</dbReference>
<dbReference type="PANTHER" id="PTHR43771:SF1">
    <property type="entry name" value="PHOSPHOMANNOMUTASE"/>
    <property type="match status" value="1"/>
</dbReference>
<evidence type="ECO:0000259" key="7">
    <source>
        <dbReference type="Pfam" id="PF02878"/>
    </source>
</evidence>
<dbReference type="GO" id="GO:0016868">
    <property type="term" value="F:intramolecular phosphotransferase activity"/>
    <property type="evidence" value="ECO:0007669"/>
    <property type="project" value="InterPro"/>
</dbReference>
<dbReference type="InterPro" id="IPR036900">
    <property type="entry name" value="A-D-PHexomutase_C_sf"/>
</dbReference>
<dbReference type="InterPro" id="IPR005841">
    <property type="entry name" value="Alpha-D-phosphohexomutase_SF"/>
</dbReference>
<evidence type="ECO:0000256" key="5">
    <source>
        <dbReference type="ARBA" id="ARBA00022842"/>
    </source>
</evidence>
<dbReference type="CDD" id="cd03089">
    <property type="entry name" value="PMM_PGM"/>
    <property type="match status" value="1"/>
</dbReference>
<evidence type="ECO:0000256" key="4">
    <source>
        <dbReference type="ARBA" id="ARBA00022723"/>
    </source>
</evidence>
<keyword evidence="4" id="KW-0479">Metal-binding</keyword>
<feature type="domain" description="Alpha-D-phosphohexomutase alpha/beta/alpha" evidence="7">
    <location>
        <begin position="6"/>
        <end position="135"/>
    </location>
</feature>
<comment type="cofactor">
    <cofactor evidence="1">
        <name>Mg(2+)</name>
        <dbReference type="ChEBI" id="CHEBI:18420"/>
    </cofactor>
</comment>
<feature type="domain" description="Alpha-D-phosphohexomutase alpha/beta/alpha" evidence="9">
    <location>
        <begin position="260"/>
        <end position="365"/>
    </location>
</feature>
<dbReference type="SUPFAM" id="SSF53738">
    <property type="entry name" value="Phosphoglucomutase, first 3 domains"/>
    <property type="match status" value="3"/>
</dbReference>
<evidence type="ECO:0000256" key="1">
    <source>
        <dbReference type="ARBA" id="ARBA00001946"/>
    </source>
</evidence>
<proteinExistence type="inferred from homology"/>
<comment type="similarity">
    <text evidence="2">Belongs to the phosphohexose mutase family.</text>
</comment>
<dbReference type="Pfam" id="PF02878">
    <property type="entry name" value="PGM_PMM_I"/>
    <property type="match status" value="1"/>
</dbReference>
<evidence type="ECO:0000259" key="9">
    <source>
        <dbReference type="Pfam" id="PF02880"/>
    </source>
</evidence>
<keyword evidence="6" id="KW-0413">Isomerase</keyword>
<evidence type="ECO:0000256" key="3">
    <source>
        <dbReference type="ARBA" id="ARBA00022553"/>
    </source>
</evidence>
<dbReference type="Proteomes" id="UP000177418">
    <property type="component" value="Unassembled WGS sequence"/>
</dbReference>
<evidence type="ECO:0000313" key="11">
    <source>
        <dbReference type="Proteomes" id="UP000177418"/>
    </source>
</evidence>
<keyword evidence="3" id="KW-0597">Phosphoprotein</keyword>
<evidence type="ECO:0000313" key="10">
    <source>
        <dbReference type="EMBL" id="OGK55222.1"/>
    </source>
</evidence>
<dbReference type="InterPro" id="IPR005844">
    <property type="entry name" value="A-D-PHexomutase_a/b/a-I"/>
</dbReference>
<dbReference type="Gene3D" id="3.30.310.50">
    <property type="entry name" value="Alpha-D-phosphohexomutase, C-terminal domain"/>
    <property type="match status" value="1"/>
</dbReference>
<name>A0A1F7JI04_9BACT</name>
<dbReference type="InterPro" id="IPR016055">
    <property type="entry name" value="A-D-PHexomutase_a/b/a-I/II/III"/>
</dbReference>
<dbReference type="GO" id="GO:0046872">
    <property type="term" value="F:metal ion binding"/>
    <property type="evidence" value="ECO:0007669"/>
    <property type="project" value="UniProtKB-KW"/>
</dbReference>
<organism evidence="10 11">
    <name type="scientific">Candidatus Roizmanbacteria bacterium RIFCSPLOWO2_02_FULL_36_11</name>
    <dbReference type="NCBI Taxonomy" id="1802071"/>
    <lineage>
        <taxon>Bacteria</taxon>
        <taxon>Candidatus Roizmaniibacteriota</taxon>
    </lineage>
</organism>
<feature type="domain" description="Alpha-D-phosphohexomutase alpha/beta/alpha" evidence="8">
    <location>
        <begin position="152"/>
        <end position="252"/>
    </location>
</feature>
<dbReference type="PRINTS" id="PR00509">
    <property type="entry name" value="PGMPMM"/>
</dbReference>
<evidence type="ECO:0000256" key="6">
    <source>
        <dbReference type="ARBA" id="ARBA00023235"/>
    </source>
</evidence>
<dbReference type="Pfam" id="PF02879">
    <property type="entry name" value="PGM_PMM_II"/>
    <property type="match status" value="1"/>
</dbReference>
<dbReference type="InterPro" id="IPR005845">
    <property type="entry name" value="A-D-PHexomutase_a/b/a-II"/>
</dbReference>
<dbReference type="Gene3D" id="3.40.120.10">
    <property type="entry name" value="Alpha-D-Glucose-1,6-Bisphosphate, subunit A, domain 3"/>
    <property type="match status" value="3"/>
</dbReference>
<dbReference type="GO" id="GO:0005975">
    <property type="term" value="P:carbohydrate metabolic process"/>
    <property type="evidence" value="ECO:0007669"/>
    <property type="project" value="InterPro"/>
</dbReference>
<accession>A0A1F7JI04</accession>
<reference evidence="10 11" key="1">
    <citation type="journal article" date="2016" name="Nat. Commun.">
        <title>Thousands of microbial genomes shed light on interconnected biogeochemical processes in an aquifer system.</title>
        <authorList>
            <person name="Anantharaman K."/>
            <person name="Brown C.T."/>
            <person name="Hug L.A."/>
            <person name="Sharon I."/>
            <person name="Castelle C.J."/>
            <person name="Probst A.J."/>
            <person name="Thomas B.C."/>
            <person name="Singh A."/>
            <person name="Wilkins M.J."/>
            <person name="Karaoz U."/>
            <person name="Brodie E.L."/>
            <person name="Williams K.H."/>
            <person name="Hubbard S.S."/>
            <person name="Banfield J.F."/>
        </authorList>
    </citation>
    <scope>NUCLEOTIDE SEQUENCE [LARGE SCALE GENOMIC DNA]</scope>
</reference>
<keyword evidence="5" id="KW-0460">Magnesium</keyword>
<dbReference type="AlphaFoldDB" id="A0A1F7JI04"/>
<dbReference type="SUPFAM" id="SSF55957">
    <property type="entry name" value="Phosphoglucomutase, C-terminal domain"/>
    <property type="match status" value="1"/>
</dbReference>
<evidence type="ECO:0000256" key="2">
    <source>
        <dbReference type="ARBA" id="ARBA00010231"/>
    </source>
</evidence>
<evidence type="ECO:0000259" key="8">
    <source>
        <dbReference type="Pfam" id="PF02879"/>
    </source>
</evidence>
<protein>
    <recommendedName>
        <fullName evidence="12">Phosphomannomutase/phosphoglucomutase</fullName>
    </recommendedName>
</protein>